<sequence>MEFYHILKGELTIIKKDGEVQIKEGESFYMTDFCEEFSVKCQNDVKMLCITEKPMFDSLCDYLDDLDELLRKVDEKDRYTYGHGKRVMEYAVKIARKMGISSSAYDNIAVSSLFHDVGKCYIPDEILNKPTRLTDMEFKAIMKHPLHTGILLERKFGWDVAEIAQCHHERIDGKGYPFGLRGDEIRIESKIIAVCDAFDAMTTDRPYRKAMTPQQAIEELERCIGINYDKNVVIAFIKLYQSKEI</sequence>
<comment type="caution">
    <text evidence="2">The sequence shown here is derived from an EMBL/GenBank/DDBJ whole genome shotgun (WGS) entry which is preliminary data.</text>
</comment>
<accession>A0A645ESV1</accession>
<dbReference type="CDD" id="cd00077">
    <property type="entry name" value="HDc"/>
    <property type="match status" value="1"/>
</dbReference>
<gene>
    <name evidence="2" type="ORF">SDC9_150824</name>
</gene>
<reference evidence="2" key="1">
    <citation type="submission" date="2019-08" db="EMBL/GenBank/DDBJ databases">
        <authorList>
            <person name="Kucharzyk K."/>
            <person name="Murdoch R.W."/>
            <person name="Higgins S."/>
            <person name="Loffler F."/>
        </authorList>
    </citation>
    <scope>NUCLEOTIDE SEQUENCE</scope>
</reference>
<dbReference type="PANTHER" id="PTHR43155">
    <property type="entry name" value="CYCLIC DI-GMP PHOSPHODIESTERASE PA4108-RELATED"/>
    <property type="match status" value="1"/>
</dbReference>
<dbReference type="SMART" id="SM00471">
    <property type="entry name" value="HDc"/>
    <property type="match status" value="1"/>
</dbReference>
<dbReference type="SUPFAM" id="SSF109604">
    <property type="entry name" value="HD-domain/PDEase-like"/>
    <property type="match status" value="1"/>
</dbReference>
<dbReference type="EMBL" id="VSSQ01049516">
    <property type="protein sequence ID" value="MPN03593.1"/>
    <property type="molecule type" value="Genomic_DNA"/>
</dbReference>
<name>A0A645ESV1_9ZZZZ</name>
<evidence type="ECO:0000259" key="1">
    <source>
        <dbReference type="PROSITE" id="PS51832"/>
    </source>
</evidence>
<proteinExistence type="predicted"/>
<dbReference type="InterPro" id="IPR003607">
    <property type="entry name" value="HD/PDEase_dom"/>
</dbReference>
<organism evidence="2">
    <name type="scientific">bioreactor metagenome</name>
    <dbReference type="NCBI Taxonomy" id="1076179"/>
    <lineage>
        <taxon>unclassified sequences</taxon>
        <taxon>metagenomes</taxon>
        <taxon>ecological metagenomes</taxon>
    </lineage>
</organism>
<dbReference type="Gene3D" id="1.10.3210.10">
    <property type="entry name" value="Hypothetical protein af1432"/>
    <property type="match status" value="1"/>
</dbReference>
<dbReference type="AlphaFoldDB" id="A0A645ESV1"/>
<protein>
    <recommendedName>
        <fullName evidence="1">HD-GYP domain-containing protein</fullName>
    </recommendedName>
</protein>
<dbReference type="InterPro" id="IPR037522">
    <property type="entry name" value="HD_GYP_dom"/>
</dbReference>
<dbReference type="PROSITE" id="PS51832">
    <property type="entry name" value="HD_GYP"/>
    <property type="match status" value="1"/>
</dbReference>
<dbReference type="Pfam" id="PF13487">
    <property type="entry name" value="HD_5"/>
    <property type="match status" value="1"/>
</dbReference>
<feature type="domain" description="HD-GYP" evidence="1">
    <location>
        <begin position="58"/>
        <end position="245"/>
    </location>
</feature>
<evidence type="ECO:0000313" key="2">
    <source>
        <dbReference type="EMBL" id="MPN03593.1"/>
    </source>
</evidence>